<reference evidence="1 2" key="1">
    <citation type="submission" date="2019-05" db="EMBL/GenBank/DDBJ databases">
        <title>We sequenced the genome of Paenibacillus hemerocallicola KCTC 33185 for further insight into its adaptation and study the phylogeny of Paenibacillus.</title>
        <authorList>
            <person name="Narsing Rao M.P."/>
        </authorList>
    </citation>
    <scope>NUCLEOTIDE SEQUENCE [LARGE SCALE GENOMIC DNA]</scope>
    <source>
        <strain evidence="1 2">KCTC 33185</strain>
    </source>
</reference>
<dbReference type="InterPro" id="IPR006530">
    <property type="entry name" value="YD"/>
</dbReference>
<proteinExistence type="predicted"/>
<feature type="non-terminal residue" evidence="1">
    <location>
        <position position="278"/>
    </location>
</feature>
<accession>A0A5C4SUQ3</accession>
<evidence type="ECO:0000313" key="1">
    <source>
        <dbReference type="EMBL" id="TNJ53556.1"/>
    </source>
</evidence>
<dbReference type="InterPro" id="IPR031325">
    <property type="entry name" value="RHS_repeat"/>
</dbReference>
<gene>
    <name evidence="1" type="ORF">FE784_40405</name>
</gene>
<organism evidence="1 2">
    <name type="scientific">Paenibacillus hemerocallicola</name>
    <dbReference type="NCBI Taxonomy" id="1172614"/>
    <lineage>
        <taxon>Bacteria</taxon>
        <taxon>Bacillati</taxon>
        <taxon>Bacillota</taxon>
        <taxon>Bacilli</taxon>
        <taxon>Bacillales</taxon>
        <taxon>Paenibacillaceae</taxon>
        <taxon>Paenibacillus</taxon>
    </lineage>
</organism>
<dbReference type="Proteomes" id="UP000307943">
    <property type="component" value="Unassembled WGS sequence"/>
</dbReference>
<protein>
    <submittedName>
        <fullName evidence="1">RHS repeat protein</fullName>
    </submittedName>
</protein>
<dbReference type="PANTHER" id="PTHR32305:SF15">
    <property type="entry name" value="PROTEIN RHSA-RELATED"/>
    <property type="match status" value="1"/>
</dbReference>
<dbReference type="PANTHER" id="PTHR32305">
    <property type="match status" value="1"/>
</dbReference>
<comment type="caution">
    <text evidence="1">The sequence shown here is derived from an EMBL/GenBank/DDBJ whole genome shotgun (WGS) entry which is preliminary data.</text>
</comment>
<dbReference type="NCBIfam" id="TIGR01643">
    <property type="entry name" value="YD_repeat_2x"/>
    <property type="match status" value="3"/>
</dbReference>
<dbReference type="OrthoDB" id="2667250at2"/>
<evidence type="ECO:0000313" key="2">
    <source>
        <dbReference type="Proteomes" id="UP000307943"/>
    </source>
</evidence>
<dbReference type="Pfam" id="PF05593">
    <property type="entry name" value="RHS_repeat"/>
    <property type="match status" value="1"/>
</dbReference>
<dbReference type="Gene3D" id="2.180.10.10">
    <property type="entry name" value="RHS repeat-associated core"/>
    <property type="match status" value="1"/>
</dbReference>
<sequence>MFVFSSTTPQNVDAAGQADLLTYNTIGDLSQKRDLKQQSFGFAYDNLHRLVTSNVGTASFKTYYEDNPFGPIRKEEWSGSTLLKSAAYAYTADGQLKVKSVTSEGHALSLTNTFDLAGKVTGVTNGYGFTTAYHYDKVRVEKVQTNGSSANPGGDDSQYARYEYNPNGTLKTVTYPRLGDGTYAKADYVYDKINRLTSITNSKGGQTLSSYGYGYDANGNITSVTDAAGTTTYSYDPLNRLTQTSRPDGQIVTYTYDGRGNRKTSQGDSLILSEASYS</sequence>
<dbReference type="AlphaFoldDB" id="A0A5C4SUQ3"/>
<dbReference type="EMBL" id="VDCQ01000140">
    <property type="protein sequence ID" value="TNJ53556.1"/>
    <property type="molecule type" value="Genomic_DNA"/>
</dbReference>
<dbReference type="InterPro" id="IPR050708">
    <property type="entry name" value="T6SS_VgrG/RHS"/>
</dbReference>
<name>A0A5C4SUQ3_9BACL</name>
<keyword evidence="2" id="KW-1185">Reference proteome</keyword>